<dbReference type="STRING" id="5288.A0A5C5FVL2"/>
<keyword evidence="4" id="KW-0539">Nucleus</keyword>
<dbReference type="Proteomes" id="UP000311382">
    <property type="component" value="Unassembled WGS sequence"/>
</dbReference>
<keyword evidence="3" id="KW-0238">DNA-binding</keyword>
<dbReference type="AlphaFoldDB" id="A0A5C5FVL2"/>
<evidence type="ECO:0000256" key="4">
    <source>
        <dbReference type="ARBA" id="ARBA00023242"/>
    </source>
</evidence>
<dbReference type="SUPFAM" id="SSF46785">
    <property type="entry name" value="Winged helix' DNA-binding domain"/>
    <property type="match status" value="1"/>
</dbReference>
<dbReference type="InterPro" id="IPR036388">
    <property type="entry name" value="WH-like_DNA-bd_sf"/>
</dbReference>
<feature type="compositionally biased region" description="Pro residues" evidence="6">
    <location>
        <begin position="49"/>
        <end position="58"/>
    </location>
</feature>
<dbReference type="EMBL" id="SOZI01000087">
    <property type="protein sequence ID" value="TNY19721.1"/>
    <property type="molecule type" value="Genomic_DNA"/>
</dbReference>
<feature type="region of interest" description="Disordered" evidence="6">
    <location>
        <begin position="355"/>
        <end position="374"/>
    </location>
</feature>
<gene>
    <name evidence="8" type="ORF">DMC30DRAFT_447714</name>
</gene>
<evidence type="ECO:0000256" key="1">
    <source>
        <dbReference type="ARBA" id="ARBA00004123"/>
    </source>
</evidence>
<comment type="caution">
    <text evidence="8">The sequence shown here is derived from an EMBL/GenBank/DDBJ whole genome shotgun (WGS) entry which is preliminary data.</text>
</comment>
<dbReference type="GO" id="GO:0043565">
    <property type="term" value="F:sequence-specific DNA binding"/>
    <property type="evidence" value="ECO:0007669"/>
    <property type="project" value="InterPro"/>
</dbReference>
<feature type="compositionally biased region" description="Low complexity" evidence="6">
    <location>
        <begin position="59"/>
        <end position="68"/>
    </location>
</feature>
<feature type="compositionally biased region" description="Low complexity" evidence="6">
    <location>
        <begin position="205"/>
        <end position="222"/>
    </location>
</feature>
<feature type="region of interest" description="Disordered" evidence="6">
    <location>
        <begin position="383"/>
        <end position="412"/>
    </location>
</feature>
<keyword evidence="9" id="KW-1185">Reference proteome</keyword>
<organism evidence="8 9">
    <name type="scientific">Rhodotorula diobovata</name>
    <dbReference type="NCBI Taxonomy" id="5288"/>
    <lineage>
        <taxon>Eukaryota</taxon>
        <taxon>Fungi</taxon>
        <taxon>Dikarya</taxon>
        <taxon>Basidiomycota</taxon>
        <taxon>Pucciniomycotina</taxon>
        <taxon>Microbotryomycetes</taxon>
        <taxon>Sporidiobolales</taxon>
        <taxon>Sporidiobolaceae</taxon>
        <taxon>Rhodotorula</taxon>
    </lineage>
</organism>
<evidence type="ECO:0000256" key="3">
    <source>
        <dbReference type="ARBA" id="ARBA00023125"/>
    </source>
</evidence>
<feature type="domain" description="HSF-type DNA-binding" evidence="7">
    <location>
        <begin position="230"/>
        <end position="359"/>
    </location>
</feature>
<evidence type="ECO:0000256" key="6">
    <source>
        <dbReference type="SAM" id="MobiDB-lite"/>
    </source>
</evidence>
<evidence type="ECO:0000313" key="9">
    <source>
        <dbReference type="Proteomes" id="UP000311382"/>
    </source>
</evidence>
<comment type="similarity">
    <text evidence="2 5">Belongs to the HSF family.</text>
</comment>
<feature type="region of interest" description="Disordered" evidence="6">
    <location>
        <begin position="171"/>
        <end position="191"/>
    </location>
</feature>
<comment type="subcellular location">
    <subcellularLocation>
        <location evidence="1">Nucleus</location>
    </subcellularLocation>
</comment>
<name>A0A5C5FVL2_9BASI</name>
<feature type="compositionally biased region" description="Gly residues" evidence="6">
    <location>
        <begin position="386"/>
        <end position="396"/>
    </location>
</feature>
<dbReference type="PANTHER" id="PTHR10015">
    <property type="entry name" value="HEAT SHOCK TRANSCRIPTION FACTOR"/>
    <property type="match status" value="1"/>
</dbReference>
<dbReference type="OrthoDB" id="2527315at2759"/>
<protein>
    <recommendedName>
        <fullName evidence="7">HSF-type DNA-binding domain-containing protein</fullName>
    </recommendedName>
</protein>
<feature type="region of interest" description="Disordered" evidence="6">
    <location>
        <begin position="42"/>
        <end position="73"/>
    </location>
</feature>
<dbReference type="SMART" id="SM00415">
    <property type="entry name" value="HSF"/>
    <property type="match status" value="1"/>
</dbReference>
<dbReference type="InterPro" id="IPR036390">
    <property type="entry name" value="WH_DNA-bd_sf"/>
</dbReference>
<dbReference type="InterPro" id="IPR000232">
    <property type="entry name" value="HSF_DNA-bd"/>
</dbReference>
<dbReference type="PANTHER" id="PTHR10015:SF427">
    <property type="entry name" value="HEAT SHOCK FACTOR PROTEIN"/>
    <property type="match status" value="1"/>
</dbReference>
<feature type="region of interest" description="Disordered" evidence="6">
    <location>
        <begin position="131"/>
        <end position="152"/>
    </location>
</feature>
<reference evidence="8 9" key="1">
    <citation type="submission" date="2019-03" db="EMBL/GenBank/DDBJ databases">
        <title>Rhodosporidium diobovatum UCD-FST 08-225 genome sequencing, assembly, and annotation.</title>
        <authorList>
            <person name="Fakankun I.U."/>
            <person name="Fristensky B."/>
            <person name="Levin D.B."/>
        </authorList>
    </citation>
    <scope>NUCLEOTIDE SEQUENCE [LARGE SCALE GENOMIC DNA]</scope>
    <source>
        <strain evidence="8 9">UCD-FST 08-225</strain>
    </source>
</reference>
<accession>A0A5C5FVL2</accession>
<evidence type="ECO:0000313" key="8">
    <source>
        <dbReference type="EMBL" id="TNY19721.1"/>
    </source>
</evidence>
<dbReference type="Gene3D" id="1.10.10.10">
    <property type="entry name" value="Winged helix-like DNA-binding domain superfamily/Winged helix DNA-binding domain"/>
    <property type="match status" value="1"/>
</dbReference>
<proteinExistence type="inferred from homology"/>
<evidence type="ECO:0000259" key="7">
    <source>
        <dbReference type="SMART" id="SM00415"/>
    </source>
</evidence>
<dbReference type="Pfam" id="PF00447">
    <property type="entry name" value="HSF_DNA-bind"/>
    <property type="match status" value="1"/>
</dbReference>
<evidence type="ECO:0000256" key="2">
    <source>
        <dbReference type="ARBA" id="ARBA00006403"/>
    </source>
</evidence>
<evidence type="ECO:0000256" key="5">
    <source>
        <dbReference type="RuleBase" id="RU004020"/>
    </source>
</evidence>
<feature type="region of interest" description="Disordered" evidence="6">
    <location>
        <begin position="205"/>
        <end position="228"/>
    </location>
</feature>
<feature type="compositionally biased region" description="Low complexity" evidence="6">
    <location>
        <begin position="133"/>
        <end position="149"/>
    </location>
</feature>
<dbReference type="GO" id="GO:0003700">
    <property type="term" value="F:DNA-binding transcription factor activity"/>
    <property type="evidence" value="ECO:0007669"/>
    <property type="project" value="InterPro"/>
</dbReference>
<dbReference type="PRINTS" id="PR00056">
    <property type="entry name" value="HSFDOMAIN"/>
</dbReference>
<dbReference type="GO" id="GO:0005634">
    <property type="term" value="C:nucleus"/>
    <property type="evidence" value="ECO:0007669"/>
    <property type="project" value="UniProtKB-SubCell"/>
</dbReference>
<sequence>MAAASDVPPPPVAAPQGPIVACPYTAGGCPLFQTYDIDEGQRCAGSCSPAPPPPPPAFSPRAGPSSSSVKRPATSLLTAEDAAFLSELAGEGPGVSLSSPATAALLHQDSSWSPYLDFGISPGQLDMSVMAPLAGPSTSTSAGSPSTLADALPPQLRPQLWDLEDLLADSHDSKRTRKTPPPPPVPSGAAIPVAEYPHTDVQVDGQSQMAASAAASGSPTSTDESDETEVVTPFISKLSYLLQHGEYEPWVRWDSSGQWLLVAHTKPHLLHILERFFRHTVTSSFIRQLNIYGFRRASTAQLLNILDSTTFASSVSLPDGSVETFSAADFSAFGNPLFFRSVPGGPTCRLGALKPITKERGPRNRGKKAQQHAAAAAAAAAASGVAGTGAGGGKSGGSRRRSGELATPSATP</sequence>